<keyword evidence="2" id="KW-0560">Oxidoreductase</keyword>
<reference evidence="4 5" key="1">
    <citation type="journal article" date="2013" name="Genome Announc.">
        <title>Draft Genome Sequence of Sphingobium quisquiliarum Strain P25T, a Novel Hexachlorocyclohexane (HCH)-Degrading Bacterium Isolated from an HCH Dumpsite.</title>
        <authorList>
            <person name="Kumar Singh A."/>
            <person name="Sangwan N."/>
            <person name="Sharma A."/>
            <person name="Gupta V."/>
            <person name="Khurana J.P."/>
            <person name="Lal R."/>
        </authorList>
    </citation>
    <scope>NUCLEOTIDE SEQUENCE [LARGE SCALE GENOMIC DNA]</scope>
    <source>
        <strain evidence="4 5">P25</strain>
    </source>
</reference>
<dbReference type="RefSeq" id="WP_021236383.1">
    <property type="nucleotide sequence ID" value="NZ_ATHO01000002.1"/>
</dbReference>
<proteinExistence type="predicted"/>
<evidence type="ECO:0000313" key="5">
    <source>
        <dbReference type="Proteomes" id="UP000015525"/>
    </source>
</evidence>
<protein>
    <recommendedName>
        <fullName evidence="3">NADH:flavin oxidoreductase/NADH oxidase N-terminal domain-containing protein</fullName>
    </recommendedName>
</protein>
<sequence>MTDLFSPLTFTRGPAMKNRLMLAPMTNQQSHADGRLSDGEYHWLTKRAAGGFGLVMTAAAHVQANGQGFPGQLGIFGDEHLEGLTRLAAGIKAEGAISSVQLHHAGYRAPKDLVSAPVCPSDHAETGARGLTLDEVEKLRDDFIAAARRAEKAGFDGIEVHAAHGYIIGEFLSPEVNLREDRYGGNPENRARLLFEIVDGIRAQCRSGFQVGVRLSPERYAQKLDEIVAVAGELMRQDKIDYLDLSLWDVTKEPEDERFKGRTLLSYFTELPRGNVRLGAAGKIMSGKAAAGVVEAGCDFAVIGRAAILRHDFAERVRRDPDYTSPPLPVTAEHLLEEGLTETFLTYLKTWPGFIAEEGANA</sequence>
<feature type="domain" description="NADH:flavin oxidoreductase/NADH oxidase N-terminal" evidence="3">
    <location>
        <begin position="3"/>
        <end position="319"/>
    </location>
</feature>
<evidence type="ECO:0000256" key="2">
    <source>
        <dbReference type="ARBA" id="ARBA00023002"/>
    </source>
</evidence>
<dbReference type="Proteomes" id="UP000015525">
    <property type="component" value="Unassembled WGS sequence"/>
</dbReference>
<dbReference type="CDD" id="cd02803">
    <property type="entry name" value="OYE_like_FMN_family"/>
    <property type="match status" value="1"/>
</dbReference>
<dbReference type="PATRIC" id="fig|1329909.3.peg.36"/>
<dbReference type="GO" id="GO:0016491">
    <property type="term" value="F:oxidoreductase activity"/>
    <property type="evidence" value="ECO:0007669"/>
    <property type="project" value="UniProtKB-KW"/>
</dbReference>
<dbReference type="EMBL" id="ATHO01000002">
    <property type="protein sequence ID" value="EQB15548.1"/>
    <property type="molecule type" value="Genomic_DNA"/>
</dbReference>
<dbReference type="Pfam" id="PF00724">
    <property type="entry name" value="Oxidored_FMN"/>
    <property type="match status" value="1"/>
</dbReference>
<dbReference type="PANTHER" id="PTHR43656:SF2">
    <property type="entry name" value="BINDING OXIDOREDUCTASE, PUTATIVE (AFU_ORTHOLOGUE AFUA_2G08260)-RELATED"/>
    <property type="match status" value="1"/>
</dbReference>
<name>T0HTT3_9SPHN</name>
<evidence type="ECO:0000259" key="3">
    <source>
        <dbReference type="Pfam" id="PF00724"/>
    </source>
</evidence>
<organism evidence="4 5">
    <name type="scientific">Sphingobium quisquiliarum P25</name>
    <dbReference type="NCBI Taxonomy" id="1329909"/>
    <lineage>
        <taxon>Bacteria</taxon>
        <taxon>Pseudomonadati</taxon>
        <taxon>Pseudomonadota</taxon>
        <taxon>Alphaproteobacteria</taxon>
        <taxon>Sphingomonadales</taxon>
        <taxon>Sphingomonadaceae</taxon>
        <taxon>Sphingobium</taxon>
    </lineage>
</organism>
<dbReference type="InterPro" id="IPR013785">
    <property type="entry name" value="Aldolase_TIM"/>
</dbReference>
<evidence type="ECO:0000313" key="4">
    <source>
        <dbReference type="EMBL" id="EQB15548.1"/>
    </source>
</evidence>
<keyword evidence="5" id="KW-1185">Reference proteome</keyword>
<dbReference type="InterPro" id="IPR051799">
    <property type="entry name" value="NADH_flavin_oxidoreductase"/>
</dbReference>
<keyword evidence="1" id="KW-0285">Flavoprotein</keyword>
<evidence type="ECO:0000256" key="1">
    <source>
        <dbReference type="ARBA" id="ARBA00022630"/>
    </source>
</evidence>
<dbReference type="PANTHER" id="PTHR43656">
    <property type="entry name" value="BINDING OXIDOREDUCTASE, PUTATIVE (AFU_ORTHOLOGUE AFUA_2G08260)-RELATED"/>
    <property type="match status" value="1"/>
</dbReference>
<dbReference type="AlphaFoldDB" id="T0HTT3"/>
<comment type="caution">
    <text evidence="4">The sequence shown here is derived from an EMBL/GenBank/DDBJ whole genome shotgun (WGS) entry which is preliminary data.</text>
</comment>
<dbReference type="SUPFAM" id="SSF51395">
    <property type="entry name" value="FMN-linked oxidoreductases"/>
    <property type="match status" value="1"/>
</dbReference>
<gene>
    <name evidence="4" type="ORF">L288_00180</name>
</gene>
<dbReference type="Gene3D" id="3.20.20.70">
    <property type="entry name" value="Aldolase class I"/>
    <property type="match status" value="1"/>
</dbReference>
<accession>T0HTT3</accession>
<dbReference type="InterPro" id="IPR001155">
    <property type="entry name" value="OxRdtase_FMN_N"/>
</dbReference>
<dbReference type="GO" id="GO:0010181">
    <property type="term" value="F:FMN binding"/>
    <property type="evidence" value="ECO:0007669"/>
    <property type="project" value="InterPro"/>
</dbReference>